<protein>
    <submittedName>
        <fullName evidence="3">CE104-like protein</fullName>
    </submittedName>
</protein>
<feature type="compositionally biased region" description="Pro residues" evidence="1">
    <location>
        <begin position="407"/>
        <end position="416"/>
    </location>
</feature>
<keyword evidence="4" id="KW-1185">Reference proteome</keyword>
<dbReference type="InterPro" id="IPR008979">
    <property type="entry name" value="Galactose-bd-like_sf"/>
</dbReference>
<organism evidence="3 4">
    <name type="scientific">Mya arenaria</name>
    <name type="common">Soft-shell clam</name>
    <dbReference type="NCBI Taxonomy" id="6604"/>
    <lineage>
        <taxon>Eukaryota</taxon>
        <taxon>Metazoa</taxon>
        <taxon>Spiralia</taxon>
        <taxon>Lophotrochozoa</taxon>
        <taxon>Mollusca</taxon>
        <taxon>Bivalvia</taxon>
        <taxon>Autobranchia</taxon>
        <taxon>Heteroconchia</taxon>
        <taxon>Euheterodonta</taxon>
        <taxon>Imparidentia</taxon>
        <taxon>Neoheterodontei</taxon>
        <taxon>Myida</taxon>
        <taxon>Myoidea</taxon>
        <taxon>Myidae</taxon>
        <taxon>Mya</taxon>
    </lineage>
</organism>
<sequence>MSGKSLSFTNQGKPELMLLDTYGILTKYKPVKTIGDGICLYRVASMELTGSENNPVLLRLMSALEIIQHKPHYDVKKSNIIFLNDVRIVAIAYTELVRQSVTLGLAPHSNAKVPKSEYLRTPDLVLEVVKPIEGHGKPHKLYNKLKNKNDEMPHKLSFKVTHASGQDEVHRASELNFHSPLTKGWQSARYCLYPQDIVIHLEKRSRLRKIQVLSHQCLIATRIEFFVGDVPDGMPVDLDNARYTRLGYVSLSDNEKTGFKARELKSVQVDAVGVFLKLNIHKNHINKYNIYNQVGLVAVNVIGDPIRKGLEDIDDMDLFTERRKVLDDPSMDGLYNRGKIRKRQAVENEDYDKAKLKKAQMDEYRVQIYRDLNVPDLLETTGSRHPKHIDLESTRQPTPPRLLDLPRTPPSPPPRTPYDERPLPAIKSQRAYSPLSPRARTPYDERPLPIHKRR</sequence>
<dbReference type="EMBL" id="CP111020">
    <property type="protein sequence ID" value="WAR15732.1"/>
    <property type="molecule type" value="Genomic_DNA"/>
</dbReference>
<dbReference type="PANTHER" id="PTHR13371:SF0">
    <property type="entry name" value="CENTROSOMAL PROTEIN OF 104 KDA"/>
    <property type="match status" value="1"/>
</dbReference>
<evidence type="ECO:0000313" key="4">
    <source>
        <dbReference type="Proteomes" id="UP001164746"/>
    </source>
</evidence>
<evidence type="ECO:0000313" key="3">
    <source>
        <dbReference type="EMBL" id="WAR15732.1"/>
    </source>
</evidence>
<name>A0ABY7F3U3_MYAAR</name>
<gene>
    <name evidence="3" type="ORF">MAR_005837</name>
</gene>
<feature type="region of interest" description="Disordered" evidence="1">
    <location>
        <begin position="379"/>
        <end position="454"/>
    </location>
</feature>
<reference evidence="3" key="1">
    <citation type="submission" date="2022-11" db="EMBL/GenBank/DDBJ databases">
        <title>Centuries of genome instability and evolution in soft-shell clam transmissible cancer (bioRxiv).</title>
        <authorList>
            <person name="Hart S.F.M."/>
            <person name="Yonemitsu M.A."/>
            <person name="Giersch R.M."/>
            <person name="Beal B.F."/>
            <person name="Arriagada G."/>
            <person name="Davis B.W."/>
            <person name="Ostrander E.A."/>
            <person name="Goff S.P."/>
            <person name="Metzger M.J."/>
        </authorList>
    </citation>
    <scope>NUCLEOTIDE SEQUENCE</scope>
    <source>
        <strain evidence="3">MELC-2E11</strain>
        <tissue evidence="3">Siphon/mantle</tissue>
    </source>
</reference>
<evidence type="ECO:0000256" key="1">
    <source>
        <dbReference type="SAM" id="MobiDB-lite"/>
    </source>
</evidence>
<dbReference type="Proteomes" id="UP001164746">
    <property type="component" value="Chromosome 9"/>
</dbReference>
<proteinExistence type="predicted"/>
<accession>A0ABY7F3U3</accession>
<feature type="domain" description="Centrosomal protein CEP104 N-terminal" evidence="2">
    <location>
        <begin position="184"/>
        <end position="303"/>
    </location>
</feature>
<dbReference type="InterPro" id="IPR052607">
    <property type="entry name" value="CEP104-like"/>
</dbReference>
<dbReference type="SUPFAM" id="SSF49785">
    <property type="entry name" value="Galactose-binding domain-like"/>
    <property type="match status" value="1"/>
</dbReference>
<dbReference type="Pfam" id="PF21038">
    <property type="entry name" value="CEP104_N"/>
    <property type="match status" value="1"/>
</dbReference>
<dbReference type="PANTHER" id="PTHR13371">
    <property type="entry name" value="GLYCINE-, GLUTAMATE-, THIENYLCYCLOHEXYLPIPERIDINE-BINDING PROTEIN"/>
    <property type="match status" value="1"/>
</dbReference>
<evidence type="ECO:0000259" key="2">
    <source>
        <dbReference type="Pfam" id="PF21038"/>
    </source>
</evidence>
<dbReference type="InterPro" id="IPR048739">
    <property type="entry name" value="CEP104_N"/>
</dbReference>